<dbReference type="GO" id="GO:0006089">
    <property type="term" value="P:lactate metabolic process"/>
    <property type="evidence" value="ECO:0007669"/>
    <property type="project" value="TreeGrafter"/>
</dbReference>
<dbReference type="InParanoid" id="A0A0R2FY65"/>
<dbReference type="InterPro" id="IPR022383">
    <property type="entry name" value="Lactate/malate_DH_C"/>
</dbReference>
<dbReference type="PIRSF" id="PIRSF000102">
    <property type="entry name" value="Lac_mal_DH"/>
    <property type="match status" value="1"/>
</dbReference>
<dbReference type="SUPFAM" id="SSF51735">
    <property type="entry name" value="NAD(P)-binding Rossmann-fold domains"/>
    <property type="match status" value="1"/>
</dbReference>
<evidence type="ECO:0000256" key="1">
    <source>
        <dbReference type="ARBA" id="ARBA00006054"/>
    </source>
</evidence>
<evidence type="ECO:0000259" key="7">
    <source>
        <dbReference type="Pfam" id="PF02866"/>
    </source>
</evidence>
<dbReference type="SUPFAM" id="SSF56327">
    <property type="entry name" value="LDH C-terminal domain-like"/>
    <property type="match status" value="1"/>
</dbReference>
<dbReference type="Gene3D" id="3.90.110.10">
    <property type="entry name" value="Lactate dehydrogenase/glycoside hydrolase, family 4, C-terminal"/>
    <property type="match status" value="1"/>
</dbReference>
<evidence type="ECO:0000313" key="9">
    <source>
        <dbReference type="Proteomes" id="UP000051296"/>
    </source>
</evidence>
<dbReference type="PRINTS" id="PR00086">
    <property type="entry name" value="LLDHDRGNASE"/>
</dbReference>
<dbReference type="Pfam" id="PF02866">
    <property type="entry name" value="Ldh_1_C"/>
    <property type="match status" value="1"/>
</dbReference>
<dbReference type="PROSITE" id="PS00064">
    <property type="entry name" value="L_LDH"/>
    <property type="match status" value="1"/>
</dbReference>
<evidence type="ECO:0000313" key="8">
    <source>
        <dbReference type="EMBL" id="KRN33391.1"/>
    </source>
</evidence>
<dbReference type="InterPro" id="IPR015955">
    <property type="entry name" value="Lactate_DH/Glyco_Ohase_4_C"/>
</dbReference>
<comment type="caution">
    <text evidence="8">The sequence shown here is derived from an EMBL/GenBank/DDBJ whole genome shotgun (WGS) entry which is preliminary data.</text>
</comment>
<dbReference type="Proteomes" id="UP000051296">
    <property type="component" value="Unassembled WGS sequence"/>
</dbReference>
<dbReference type="PANTHER" id="PTHR43128:SF31">
    <property type="entry name" value="L-LACTATE DEHYDROGENASE"/>
    <property type="match status" value="1"/>
</dbReference>
<proteinExistence type="inferred from homology"/>
<dbReference type="Gene3D" id="3.40.50.720">
    <property type="entry name" value="NAD(P)-binding Rossmann-like Domain"/>
    <property type="match status" value="1"/>
</dbReference>
<feature type="binding site" evidence="4">
    <location>
        <begin position="9"/>
        <end position="14"/>
    </location>
    <ligand>
        <name>NAD(+)</name>
        <dbReference type="ChEBI" id="CHEBI:57540"/>
    </ligand>
</feature>
<feature type="binding site" evidence="4">
    <location>
        <position position="34"/>
    </location>
    <ligand>
        <name>NAD(+)</name>
        <dbReference type="ChEBI" id="CHEBI:57540"/>
    </ligand>
</feature>
<keyword evidence="2 5" id="KW-0560">Oxidoreductase</keyword>
<organism evidence="8 9">
    <name type="scientific">Weissella halotolerans DSM 20190</name>
    <dbReference type="NCBI Taxonomy" id="1123500"/>
    <lineage>
        <taxon>Bacteria</taxon>
        <taxon>Bacillati</taxon>
        <taxon>Bacillota</taxon>
        <taxon>Bacilli</taxon>
        <taxon>Lactobacillales</taxon>
        <taxon>Lactobacillaceae</taxon>
        <taxon>Weissella</taxon>
    </lineage>
</organism>
<feature type="active site" description="Proton acceptor" evidence="3">
    <location>
        <position position="177"/>
    </location>
</feature>
<dbReference type="SMR" id="A0A0R2FY65"/>
<dbReference type="InterPro" id="IPR018177">
    <property type="entry name" value="L-lactate_DH_AS"/>
</dbReference>
<reference evidence="8 9" key="1">
    <citation type="journal article" date="2015" name="Genome Announc.">
        <title>Expanding the biotechnology potential of lactobacilli through comparative genomics of 213 strains and associated genera.</title>
        <authorList>
            <person name="Sun Z."/>
            <person name="Harris H.M."/>
            <person name="McCann A."/>
            <person name="Guo C."/>
            <person name="Argimon S."/>
            <person name="Zhang W."/>
            <person name="Yang X."/>
            <person name="Jeffery I.B."/>
            <person name="Cooney J.C."/>
            <person name="Kagawa T.F."/>
            <person name="Liu W."/>
            <person name="Song Y."/>
            <person name="Salvetti E."/>
            <person name="Wrobel A."/>
            <person name="Rasinkangas P."/>
            <person name="Parkhill J."/>
            <person name="Rea M.C."/>
            <person name="O'Sullivan O."/>
            <person name="Ritari J."/>
            <person name="Douillard F.P."/>
            <person name="Paul Ross R."/>
            <person name="Yang R."/>
            <person name="Briner A.E."/>
            <person name="Felis G.E."/>
            <person name="de Vos W.M."/>
            <person name="Barrangou R."/>
            <person name="Klaenhammer T.R."/>
            <person name="Caufield P.W."/>
            <person name="Cui Y."/>
            <person name="Zhang H."/>
            <person name="O'Toole P.W."/>
        </authorList>
    </citation>
    <scope>NUCLEOTIDE SEQUENCE [LARGE SCALE GENOMIC DNA]</scope>
    <source>
        <strain evidence="8 9">DSM 20190</strain>
    </source>
</reference>
<dbReference type="PATRIC" id="fig|1123500.6.peg.187"/>
<evidence type="ECO:0000259" key="6">
    <source>
        <dbReference type="Pfam" id="PF00056"/>
    </source>
</evidence>
<feature type="domain" description="Lactate/malate dehydrogenase N-terminal" evidence="6">
    <location>
        <begin position="4"/>
        <end position="144"/>
    </location>
</feature>
<dbReference type="OrthoDB" id="9802969at2"/>
<dbReference type="GO" id="GO:0004459">
    <property type="term" value="F:L-lactate dehydrogenase (NAD+) activity"/>
    <property type="evidence" value="ECO:0007669"/>
    <property type="project" value="InterPro"/>
</dbReference>
<evidence type="ECO:0000256" key="3">
    <source>
        <dbReference type="PIRSR" id="PIRSR000102-1"/>
    </source>
</evidence>
<dbReference type="InterPro" id="IPR001236">
    <property type="entry name" value="Lactate/malate_DH_N"/>
</dbReference>
<dbReference type="RefSeq" id="WP_022791117.1">
    <property type="nucleotide sequence ID" value="NZ_ATUU01000001.1"/>
</dbReference>
<name>A0A0R2FY65_9LACO</name>
<sequence length="310" mass="33119">MTKKVGIIGMGNVGCAVAHAMMVAGTADEYVFLDHTEEKVVANQLDFEDAMANLTHHASIRVNDWSALADADVLISTLGNIKLSQTSGDRLAELQFTSQMVAQVADQIKQSGFKGTLIVVSNPLDVIATLFQSLTGLPANQVIGTGTLLDTARLQRLLGQALQVDPRSIQGYVLGEHGNSQVVAWSTVKALGQPIQGLLEERELDQTKLEQAVIAGGMQVAQGKGFTSYGISAATVRLATAILTNEHAQLVVSHRRPGQMVYSSYPAVVGRQGILAEAHLDLLPGEEQQLAQSVALIQERFEEIKAVITA</sequence>
<keyword evidence="9" id="KW-1185">Reference proteome</keyword>
<evidence type="ECO:0000256" key="2">
    <source>
        <dbReference type="ARBA" id="ARBA00023002"/>
    </source>
</evidence>
<comment type="similarity">
    <text evidence="1">Belongs to the LDH/MDH superfamily. LDH family.</text>
</comment>
<evidence type="ECO:0000256" key="5">
    <source>
        <dbReference type="RuleBase" id="RU003369"/>
    </source>
</evidence>
<dbReference type="Pfam" id="PF00056">
    <property type="entry name" value="Ldh_1_N"/>
    <property type="match status" value="1"/>
</dbReference>
<gene>
    <name evidence="8" type="ORF">IV68_GL000189</name>
</gene>
<dbReference type="InterPro" id="IPR001557">
    <property type="entry name" value="L-lactate/malate_DH"/>
</dbReference>
<dbReference type="eggNOG" id="COG0039">
    <property type="taxonomic scope" value="Bacteria"/>
</dbReference>
<protein>
    <submittedName>
        <fullName evidence="8">L-2-hydroxyisocaproate dehydrogenase</fullName>
    </submittedName>
</protein>
<dbReference type="PANTHER" id="PTHR43128">
    <property type="entry name" value="L-2-HYDROXYCARBOXYLATE DEHYDROGENASE (NAD(P)(+))"/>
    <property type="match status" value="1"/>
</dbReference>
<keyword evidence="4" id="KW-0520">NAD</keyword>
<feature type="binding site" evidence="4">
    <location>
        <begin position="120"/>
        <end position="122"/>
    </location>
    <ligand>
        <name>NAD(+)</name>
        <dbReference type="ChEBI" id="CHEBI:57540"/>
    </ligand>
</feature>
<dbReference type="CDD" id="cd05291">
    <property type="entry name" value="HicDH_like"/>
    <property type="match status" value="1"/>
</dbReference>
<feature type="domain" description="Lactate/malate dehydrogenase C-terminal" evidence="7">
    <location>
        <begin position="147"/>
        <end position="306"/>
    </location>
</feature>
<dbReference type="EMBL" id="JQAX01000001">
    <property type="protein sequence ID" value="KRN33391.1"/>
    <property type="molecule type" value="Genomic_DNA"/>
</dbReference>
<dbReference type="InterPro" id="IPR036291">
    <property type="entry name" value="NAD(P)-bd_dom_sf"/>
</dbReference>
<dbReference type="AlphaFoldDB" id="A0A0R2FY65"/>
<dbReference type="STRING" id="1123500.GCA_000420365_00314"/>
<evidence type="ECO:0000256" key="4">
    <source>
        <dbReference type="PIRSR" id="PIRSR000102-3"/>
    </source>
</evidence>
<accession>A0A0R2FY65</accession>